<dbReference type="Pfam" id="PF07980">
    <property type="entry name" value="SusD_RagB"/>
    <property type="match status" value="1"/>
</dbReference>
<sequence>MNIKQSFLLICTVLLMAACTSELEEHPKSIAAEVFYNTPAEVEAGLNAIYAPIRGDGLLGALYECQHEIYSEYLYGRGSHAPLNDYNGLDNTNISRINGMWSVLYQSIRNANIVLEKAPAGTELTEADLDKYLGEARFMRGLCYFYLVRNWGGVPLRTETNMDSLNLPRVSEQEVYSFLLADLQWAETHLPDAPRLVGAPSKWAAKAVLTDVYMNLHQYDQARDKALEVISSGKFALVNVTVADDFSDLFGPDANGSPEEIFYLKYARNPSSQDFAYPHFCHYPNSGYYPPGGYYTFYSDSEQNSFIKNWDKNDLRYTFNWYPQTFGLGPTTILLKKFSDPEAVTGGGNDYPMYRYADILLFYAEAVAQADGAPSADAMEKLNMVHRRAYGRNPLTADPTVDFQLADYASQQAFIDLVVKERGYENCGEGKRWLDLKRLGIAEEVIAEVKGKQMTQRHLLWPIPTTEYNYNTAIDPTTDQNPGY</sequence>
<evidence type="ECO:0000313" key="9">
    <source>
        <dbReference type="EMBL" id="TWI81010.1"/>
    </source>
</evidence>
<comment type="similarity">
    <text evidence="2">Belongs to the SusD family.</text>
</comment>
<evidence type="ECO:0000256" key="3">
    <source>
        <dbReference type="ARBA" id="ARBA00022729"/>
    </source>
</evidence>
<evidence type="ECO:0000259" key="7">
    <source>
        <dbReference type="Pfam" id="PF07980"/>
    </source>
</evidence>
<evidence type="ECO:0000256" key="1">
    <source>
        <dbReference type="ARBA" id="ARBA00004442"/>
    </source>
</evidence>
<evidence type="ECO:0000256" key="2">
    <source>
        <dbReference type="ARBA" id="ARBA00006275"/>
    </source>
</evidence>
<evidence type="ECO:0000259" key="8">
    <source>
        <dbReference type="Pfam" id="PF14322"/>
    </source>
</evidence>
<organism evidence="9 10">
    <name type="scientific">Chitinophaga japonensis</name>
    <name type="common">Flexibacter japonensis</name>
    <dbReference type="NCBI Taxonomy" id="104662"/>
    <lineage>
        <taxon>Bacteria</taxon>
        <taxon>Pseudomonadati</taxon>
        <taxon>Bacteroidota</taxon>
        <taxon>Chitinophagia</taxon>
        <taxon>Chitinophagales</taxon>
        <taxon>Chitinophagaceae</taxon>
        <taxon>Chitinophaga</taxon>
    </lineage>
</organism>
<protein>
    <submittedName>
        <fullName evidence="9">SusD-like starch-binding protein associating with outer membrane</fullName>
    </submittedName>
</protein>
<keyword evidence="5" id="KW-0998">Cell outer membrane</keyword>
<dbReference type="InterPro" id="IPR033985">
    <property type="entry name" value="SusD-like_N"/>
</dbReference>
<evidence type="ECO:0000313" key="10">
    <source>
        <dbReference type="Proteomes" id="UP000316778"/>
    </source>
</evidence>
<dbReference type="SUPFAM" id="SSF48452">
    <property type="entry name" value="TPR-like"/>
    <property type="match status" value="1"/>
</dbReference>
<dbReference type="Pfam" id="PF14322">
    <property type="entry name" value="SusD-like_3"/>
    <property type="match status" value="1"/>
</dbReference>
<dbReference type="PROSITE" id="PS51257">
    <property type="entry name" value="PROKAR_LIPOPROTEIN"/>
    <property type="match status" value="1"/>
</dbReference>
<evidence type="ECO:0000256" key="4">
    <source>
        <dbReference type="ARBA" id="ARBA00023136"/>
    </source>
</evidence>
<reference evidence="9 10" key="1">
    <citation type="journal article" date="2013" name="Stand. Genomic Sci.">
        <title>Genomic Encyclopedia of Type Strains, Phase I: The one thousand microbial genomes (KMG-I) project.</title>
        <authorList>
            <person name="Kyrpides N.C."/>
            <person name="Woyke T."/>
            <person name="Eisen J.A."/>
            <person name="Garrity G."/>
            <person name="Lilburn T.G."/>
            <person name="Beck B.J."/>
            <person name="Whitman W.B."/>
            <person name="Hugenholtz P."/>
            <person name="Klenk H.P."/>
        </authorList>
    </citation>
    <scope>NUCLEOTIDE SEQUENCE [LARGE SCALE GENOMIC DNA]</scope>
    <source>
        <strain evidence="9 10">DSM 13484</strain>
    </source>
</reference>
<dbReference type="Gene3D" id="1.25.40.390">
    <property type="match status" value="1"/>
</dbReference>
<dbReference type="InterPro" id="IPR011990">
    <property type="entry name" value="TPR-like_helical_dom_sf"/>
</dbReference>
<dbReference type="Proteomes" id="UP000316778">
    <property type="component" value="Unassembled WGS sequence"/>
</dbReference>
<comment type="subcellular location">
    <subcellularLocation>
        <location evidence="1">Cell outer membrane</location>
    </subcellularLocation>
</comment>
<gene>
    <name evidence="9" type="ORF">LX66_5616</name>
</gene>
<comment type="caution">
    <text evidence="9">The sequence shown here is derived from an EMBL/GenBank/DDBJ whole genome shotgun (WGS) entry which is preliminary data.</text>
</comment>
<dbReference type="AlphaFoldDB" id="A0A562SJN9"/>
<dbReference type="EMBL" id="VLLG01000008">
    <property type="protein sequence ID" value="TWI81010.1"/>
    <property type="molecule type" value="Genomic_DNA"/>
</dbReference>
<keyword evidence="10" id="KW-1185">Reference proteome</keyword>
<dbReference type="RefSeq" id="WP_145719627.1">
    <property type="nucleotide sequence ID" value="NZ_BAAAFY010000003.1"/>
</dbReference>
<proteinExistence type="inferred from homology"/>
<feature type="domain" description="RagB/SusD" evidence="7">
    <location>
        <begin position="331"/>
        <end position="484"/>
    </location>
</feature>
<feature type="domain" description="SusD-like N-terminal" evidence="8">
    <location>
        <begin position="91"/>
        <end position="214"/>
    </location>
</feature>
<feature type="chain" id="PRO_5022236265" evidence="6">
    <location>
        <begin position="18"/>
        <end position="484"/>
    </location>
</feature>
<name>A0A562SJN9_CHIJA</name>
<dbReference type="OrthoDB" id="5694214at2"/>
<dbReference type="CDD" id="cd08977">
    <property type="entry name" value="SusD"/>
    <property type="match status" value="1"/>
</dbReference>
<evidence type="ECO:0000256" key="6">
    <source>
        <dbReference type="SAM" id="SignalP"/>
    </source>
</evidence>
<dbReference type="GO" id="GO:0009279">
    <property type="term" value="C:cell outer membrane"/>
    <property type="evidence" value="ECO:0007669"/>
    <property type="project" value="UniProtKB-SubCell"/>
</dbReference>
<keyword evidence="3 6" id="KW-0732">Signal</keyword>
<dbReference type="InterPro" id="IPR012944">
    <property type="entry name" value="SusD_RagB_dom"/>
</dbReference>
<keyword evidence="4" id="KW-0472">Membrane</keyword>
<accession>A0A562SJN9</accession>
<feature type="signal peptide" evidence="6">
    <location>
        <begin position="1"/>
        <end position="17"/>
    </location>
</feature>
<evidence type="ECO:0000256" key="5">
    <source>
        <dbReference type="ARBA" id="ARBA00023237"/>
    </source>
</evidence>